<evidence type="ECO:0000313" key="1">
    <source>
        <dbReference type="EMBL" id="ORY67173.1"/>
    </source>
</evidence>
<dbReference type="STRING" id="1141098.A0A1Y2E6H2"/>
<dbReference type="OrthoDB" id="329835at2759"/>
<dbReference type="GeneID" id="63779759"/>
<comment type="caution">
    <text evidence="1">The sequence shown here is derived from an EMBL/GenBank/DDBJ whole genome shotgun (WGS) entry which is preliminary data.</text>
</comment>
<dbReference type="Proteomes" id="UP000193689">
    <property type="component" value="Unassembled WGS sequence"/>
</dbReference>
<keyword evidence="2" id="KW-1185">Reference proteome</keyword>
<dbReference type="EMBL" id="MCFJ01000004">
    <property type="protein sequence ID" value="ORY67173.1"/>
    <property type="molecule type" value="Genomic_DNA"/>
</dbReference>
<accession>A0A1Y2E6H2</accession>
<reference evidence="1 2" key="1">
    <citation type="submission" date="2016-07" db="EMBL/GenBank/DDBJ databases">
        <title>Pervasive Adenine N6-methylation of Active Genes in Fungi.</title>
        <authorList>
            <consortium name="DOE Joint Genome Institute"/>
            <person name="Mondo S.J."/>
            <person name="Dannebaum R.O."/>
            <person name="Kuo R.C."/>
            <person name="Labutti K."/>
            <person name="Haridas S."/>
            <person name="Kuo A."/>
            <person name="Salamov A."/>
            <person name="Ahrendt S.R."/>
            <person name="Lipzen A."/>
            <person name="Sullivan W."/>
            <person name="Andreopoulos W.B."/>
            <person name="Clum A."/>
            <person name="Lindquist E."/>
            <person name="Daum C."/>
            <person name="Ramamoorthy G.K."/>
            <person name="Gryganskyi A."/>
            <person name="Culley D."/>
            <person name="Magnuson J.K."/>
            <person name="James T.Y."/>
            <person name="O'Malley M.A."/>
            <person name="Stajich J.E."/>
            <person name="Spatafora J.W."/>
            <person name="Visel A."/>
            <person name="Grigoriev I.V."/>
        </authorList>
    </citation>
    <scope>NUCLEOTIDE SEQUENCE [LARGE SCALE GENOMIC DNA]</scope>
    <source>
        <strain evidence="1 2">CBS 129021</strain>
    </source>
</reference>
<proteinExistence type="predicted"/>
<evidence type="ECO:0000313" key="2">
    <source>
        <dbReference type="Proteomes" id="UP000193689"/>
    </source>
</evidence>
<gene>
    <name evidence="1" type="ORF">BCR38DRAFT_482807</name>
</gene>
<organism evidence="1 2">
    <name type="scientific">Pseudomassariella vexata</name>
    <dbReference type="NCBI Taxonomy" id="1141098"/>
    <lineage>
        <taxon>Eukaryota</taxon>
        <taxon>Fungi</taxon>
        <taxon>Dikarya</taxon>
        <taxon>Ascomycota</taxon>
        <taxon>Pezizomycotina</taxon>
        <taxon>Sordariomycetes</taxon>
        <taxon>Xylariomycetidae</taxon>
        <taxon>Amphisphaeriales</taxon>
        <taxon>Pseudomassariaceae</taxon>
        <taxon>Pseudomassariella</taxon>
    </lineage>
</organism>
<protein>
    <submittedName>
        <fullName evidence="1">Uncharacterized protein</fullName>
    </submittedName>
</protein>
<dbReference type="RefSeq" id="XP_040717797.1">
    <property type="nucleotide sequence ID" value="XM_040863547.1"/>
</dbReference>
<dbReference type="InParanoid" id="A0A1Y2E6H2"/>
<dbReference type="AlphaFoldDB" id="A0A1Y2E6H2"/>
<name>A0A1Y2E6H2_9PEZI</name>
<sequence>MLEQPSLRFYVLDIGPLGKIEPLFTFSNIGRALTVFDDIDDKEFIQIDEILYTSRFRPDFQMNKQFRRHEGGKYHIQMEMLSMSGPARLAIIQPGATSSLHFQQIREVSTSPPPGLIDVNLKAVSLNAKDIYTMGGHVETRTGTAVWPQPWGQPSAAFRWRMSCCHGP</sequence>